<keyword evidence="8 16" id="KW-0472">Membrane</keyword>
<evidence type="ECO:0000256" key="5">
    <source>
        <dbReference type="ARBA" id="ARBA00022960"/>
    </source>
</evidence>
<reference evidence="17 18" key="1">
    <citation type="submission" date="2021-03" db="EMBL/GenBank/DDBJ databases">
        <title>Aliifodinibius sp. nov., a new bacterium isolated from saline soil.</title>
        <authorList>
            <person name="Galisteo C."/>
            <person name="De La Haba R."/>
            <person name="Sanchez-Porro C."/>
            <person name="Ventosa A."/>
        </authorList>
    </citation>
    <scope>NUCLEOTIDE SEQUENCE [LARGE SCALE GENOMIC DNA]</scope>
    <source>
        <strain evidence="17 18">1BSP15-2V2</strain>
    </source>
</reference>
<name>A0ABT3PNS3_9BACT</name>
<dbReference type="EC" id="2.4.99.28" evidence="14"/>
<keyword evidence="2" id="KW-0328">Glycosyltransferase</keyword>
<feature type="transmembrane region" description="Helical" evidence="16">
    <location>
        <begin position="184"/>
        <end position="200"/>
    </location>
</feature>
<dbReference type="PROSITE" id="PS00428">
    <property type="entry name" value="FTSW_RODA_SPOVE"/>
    <property type="match status" value="1"/>
</dbReference>
<comment type="caution">
    <text evidence="17">The sequence shown here is derived from an EMBL/GenBank/DDBJ whole genome shotgun (WGS) entry which is preliminary data.</text>
</comment>
<feature type="transmembrane region" description="Helical" evidence="16">
    <location>
        <begin position="94"/>
        <end position="113"/>
    </location>
</feature>
<keyword evidence="7 16" id="KW-1133">Transmembrane helix</keyword>
<evidence type="ECO:0000256" key="3">
    <source>
        <dbReference type="ARBA" id="ARBA00022679"/>
    </source>
</evidence>
<evidence type="ECO:0000313" key="17">
    <source>
        <dbReference type="EMBL" id="MCW9707507.1"/>
    </source>
</evidence>
<evidence type="ECO:0000256" key="11">
    <source>
        <dbReference type="ARBA" id="ARBA00038053"/>
    </source>
</evidence>
<protein>
    <recommendedName>
        <fullName evidence="12">Probable peptidoglycan glycosyltransferase FtsW</fullName>
        <ecNumber evidence="14">2.4.99.28</ecNumber>
    </recommendedName>
    <alternativeName>
        <fullName evidence="13">Cell division protein FtsW</fullName>
    </alternativeName>
    <alternativeName>
        <fullName evidence="10">Cell wall polymerase</fullName>
    </alternativeName>
    <alternativeName>
        <fullName evidence="9">Peptidoglycan polymerase</fullName>
    </alternativeName>
</protein>
<sequence length="396" mass="42500">MLYTTPNKNISSVMGTSPDEIDTPAQGSDRVLLVSVIILMIFGSLAVYSSIAFFAESNQTSAGSLVISHLVKLSIAFLGMLIASKINYHTLAKFSRLGMVVSWVLLIGVFFFGAEVFGARRSLSIGGFSFQPSSLATVALLIHIAVLVDEKQDYIKDFKRAFLPIMFWVVITCGLIGIEDFSSAAVLMGLSMLVMFVGRVSTLQLGSLLIIGLLGASVLIWQSPERQSRIDHYIDQVVQVKSDEFNVAEGYQAQQAHIAIAQGEIFGVGIGKSTQRDFLPAPYNDFIFAIIAEEYGFVGSVALLLLFTLILFRGIAKIAKNAPDTLGMLMAVGCTLTIALYGFVNAGVASGLLPVTGLPMPFVSYGGTSTLFSGLMIGILLNISKHSSGKNAVFYA</sequence>
<evidence type="ECO:0000256" key="12">
    <source>
        <dbReference type="ARBA" id="ARBA00041185"/>
    </source>
</evidence>
<dbReference type="InterPro" id="IPR018365">
    <property type="entry name" value="Cell_cycle_FtsW-rel_CS"/>
</dbReference>
<evidence type="ECO:0000256" key="2">
    <source>
        <dbReference type="ARBA" id="ARBA00022676"/>
    </source>
</evidence>
<dbReference type="Proteomes" id="UP001207918">
    <property type="component" value="Unassembled WGS sequence"/>
</dbReference>
<evidence type="ECO:0000313" key="18">
    <source>
        <dbReference type="Proteomes" id="UP001207918"/>
    </source>
</evidence>
<gene>
    <name evidence="17" type="ORF">J6I44_11635</name>
</gene>
<keyword evidence="4 16" id="KW-0812">Transmembrane</keyword>
<dbReference type="Pfam" id="PF01098">
    <property type="entry name" value="FTSW_RODA_SPOVE"/>
    <property type="match status" value="1"/>
</dbReference>
<evidence type="ECO:0000256" key="7">
    <source>
        <dbReference type="ARBA" id="ARBA00022989"/>
    </source>
</evidence>
<comment type="subcellular location">
    <subcellularLocation>
        <location evidence="1">Membrane</location>
        <topology evidence="1">Multi-pass membrane protein</topology>
    </subcellularLocation>
</comment>
<keyword evidence="17" id="KW-0132">Cell division</keyword>
<feature type="transmembrane region" description="Helical" evidence="16">
    <location>
        <begin position="364"/>
        <end position="383"/>
    </location>
</feature>
<organism evidence="17 18">
    <name type="scientific">Fodinibius salsisoli</name>
    <dbReference type="NCBI Taxonomy" id="2820877"/>
    <lineage>
        <taxon>Bacteria</taxon>
        <taxon>Pseudomonadati</taxon>
        <taxon>Balneolota</taxon>
        <taxon>Balneolia</taxon>
        <taxon>Balneolales</taxon>
        <taxon>Balneolaceae</taxon>
        <taxon>Fodinibius</taxon>
    </lineage>
</organism>
<proteinExistence type="inferred from homology"/>
<evidence type="ECO:0000256" key="6">
    <source>
        <dbReference type="ARBA" id="ARBA00022984"/>
    </source>
</evidence>
<evidence type="ECO:0000256" key="15">
    <source>
        <dbReference type="ARBA" id="ARBA00049902"/>
    </source>
</evidence>
<feature type="transmembrane region" description="Helical" evidence="16">
    <location>
        <begin position="205"/>
        <end position="223"/>
    </location>
</feature>
<keyword evidence="18" id="KW-1185">Reference proteome</keyword>
<evidence type="ECO:0000256" key="10">
    <source>
        <dbReference type="ARBA" id="ARBA00033270"/>
    </source>
</evidence>
<evidence type="ECO:0000256" key="16">
    <source>
        <dbReference type="SAM" id="Phobius"/>
    </source>
</evidence>
<keyword evidence="6" id="KW-0573">Peptidoglycan synthesis</keyword>
<dbReference type="PANTHER" id="PTHR30474">
    <property type="entry name" value="CELL CYCLE PROTEIN"/>
    <property type="match status" value="1"/>
</dbReference>
<evidence type="ECO:0000256" key="13">
    <source>
        <dbReference type="ARBA" id="ARBA00041418"/>
    </source>
</evidence>
<evidence type="ECO:0000256" key="4">
    <source>
        <dbReference type="ARBA" id="ARBA00022692"/>
    </source>
</evidence>
<dbReference type="GO" id="GO:0051301">
    <property type="term" value="P:cell division"/>
    <property type="evidence" value="ECO:0007669"/>
    <property type="project" value="UniProtKB-KW"/>
</dbReference>
<dbReference type="EMBL" id="JAGGJA010000007">
    <property type="protein sequence ID" value="MCW9707507.1"/>
    <property type="molecule type" value="Genomic_DNA"/>
</dbReference>
<keyword evidence="3" id="KW-0808">Transferase</keyword>
<dbReference type="RefSeq" id="WP_265766299.1">
    <property type="nucleotide sequence ID" value="NZ_JAGGJA010000007.1"/>
</dbReference>
<evidence type="ECO:0000256" key="1">
    <source>
        <dbReference type="ARBA" id="ARBA00004141"/>
    </source>
</evidence>
<feature type="transmembrane region" description="Helical" evidence="16">
    <location>
        <begin position="125"/>
        <end position="148"/>
    </location>
</feature>
<dbReference type="InterPro" id="IPR001182">
    <property type="entry name" value="FtsW/RodA"/>
</dbReference>
<feature type="transmembrane region" description="Helical" evidence="16">
    <location>
        <begin position="160"/>
        <end position="178"/>
    </location>
</feature>
<dbReference type="PANTHER" id="PTHR30474:SF2">
    <property type="entry name" value="PEPTIDOGLYCAN GLYCOSYLTRANSFERASE FTSW-RELATED"/>
    <property type="match status" value="1"/>
</dbReference>
<evidence type="ECO:0000256" key="8">
    <source>
        <dbReference type="ARBA" id="ARBA00023136"/>
    </source>
</evidence>
<feature type="transmembrane region" description="Helical" evidence="16">
    <location>
        <begin position="31"/>
        <end position="55"/>
    </location>
</feature>
<comment type="similarity">
    <text evidence="11">Belongs to the SEDS family. FtsW subfamily.</text>
</comment>
<feature type="transmembrane region" description="Helical" evidence="16">
    <location>
        <begin position="324"/>
        <end position="344"/>
    </location>
</feature>
<feature type="transmembrane region" description="Helical" evidence="16">
    <location>
        <begin position="61"/>
        <end position="82"/>
    </location>
</feature>
<feature type="transmembrane region" description="Helical" evidence="16">
    <location>
        <begin position="286"/>
        <end position="312"/>
    </location>
</feature>
<accession>A0ABT3PNS3</accession>
<evidence type="ECO:0000256" key="14">
    <source>
        <dbReference type="ARBA" id="ARBA00044770"/>
    </source>
</evidence>
<keyword evidence="17" id="KW-0131">Cell cycle</keyword>
<evidence type="ECO:0000256" key="9">
    <source>
        <dbReference type="ARBA" id="ARBA00032370"/>
    </source>
</evidence>
<keyword evidence="5" id="KW-0133">Cell shape</keyword>
<comment type="catalytic activity">
    <reaction evidence="15">
        <text>[GlcNAc-(1-&gt;4)-Mur2Ac(oyl-L-Ala-gamma-D-Glu-L-Lys-D-Ala-D-Ala)](n)-di-trans,octa-cis-undecaprenyl diphosphate + beta-D-GlcNAc-(1-&gt;4)-Mur2Ac(oyl-L-Ala-gamma-D-Glu-L-Lys-D-Ala-D-Ala)-di-trans,octa-cis-undecaprenyl diphosphate = [GlcNAc-(1-&gt;4)-Mur2Ac(oyl-L-Ala-gamma-D-Glu-L-Lys-D-Ala-D-Ala)](n+1)-di-trans,octa-cis-undecaprenyl diphosphate + di-trans,octa-cis-undecaprenyl diphosphate + H(+)</text>
        <dbReference type="Rhea" id="RHEA:23708"/>
        <dbReference type="Rhea" id="RHEA-COMP:9602"/>
        <dbReference type="Rhea" id="RHEA-COMP:9603"/>
        <dbReference type="ChEBI" id="CHEBI:15378"/>
        <dbReference type="ChEBI" id="CHEBI:58405"/>
        <dbReference type="ChEBI" id="CHEBI:60033"/>
        <dbReference type="ChEBI" id="CHEBI:78435"/>
        <dbReference type="EC" id="2.4.99.28"/>
    </reaction>
</comment>